<dbReference type="AlphaFoldDB" id="A0A0A8YP15"/>
<evidence type="ECO:0000313" key="1">
    <source>
        <dbReference type="EMBL" id="JAD27631.1"/>
    </source>
</evidence>
<organism evidence="1">
    <name type="scientific">Arundo donax</name>
    <name type="common">Giant reed</name>
    <name type="synonym">Donax arundinaceus</name>
    <dbReference type="NCBI Taxonomy" id="35708"/>
    <lineage>
        <taxon>Eukaryota</taxon>
        <taxon>Viridiplantae</taxon>
        <taxon>Streptophyta</taxon>
        <taxon>Embryophyta</taxon>
        <taxon>Tracheophyta</taxon>
        <taxon>Spermatophyta</taxon>
        <taxon>Magnoliopsida</taxon>
        <taxon>Liliopsida</taxon>
        <taxon>Poales</taxon>
        <taxon>Poaceae</taxon>
        <taxon>PACMAD clade</taxon>
        <taxon>Arundinoideae</taxon>
        <taxon>Arundineae</taxon>
        <taxon>Arundo</taxon>
    </lineage>
</organism>
<dbReference type="EMBL" id="GBRH01270264">
    <property type="protein sequence ID" value="JAD27631.1"/>
    <property type="molecule type" value="Transcribed_RNA"/>
</dbReference>
<accession>A0A0A8YP15</accession>
<sequence length="27" mass="2751">MADLPAPTTAMRLPLTSSAASACTMLE</sequence>
<reference evidence="1" key="1">
    <citation type="submission" date="2014-09" db="EMBL/GenBank/DDBJ databases">
        <authorList>
            <person name="Magalhaes I.L.F."/>
            <person name="Oliveira U."/>
            <person name="Santos F.R."/>
            <person name="Vidigal T.H.D.A."/>
            <person name="Brescovit A.D."/>
            <person name="Santos A.J."/>
        </authorList>
    </citation>
    <scope>NUCLEOTIDE SEQUENCE</scope>
    <source>
        <tissue evidence="1">Shoot tissue taken approximately 20 cm above the soil surface</tissue>
    </source>
</reference>
<protein>
    <submittedName>
        <fullName evidence="1">Uncharacterized protein</fullName>
    </submittedName>
</protein>
<proteinExistence type="predicted"/>
<reference evidence="1" key="2">
    <citation type="journal article" date="2015" name="Data Brief">
        <title>Shoot transcriptome of the giant reed, Arundo donax.</title>
        <authorList>
            <person name="Barrero R.A."/>
            <person name="Guerrero F.D."/>
            <person name="Moolhuijzen P."/>
            <person name="Goolsby J.A."/>
            <person name="Tidwell J."/>
            <person name="Bellgard S.E."/>
            <person name="Bellgard M.I."/>
        </authorList>
    </citation>
    <scope>NUCLEOTIDE SEQUENCE</scope>
    <source>
        <tissue evidence="1">Shoot tissue taken approximately 20 cm above the soil surface</tissue>
    </source>
</reference>
<name>A0A0A8YP15_ARUDO</name>